<gene>
    <name evidence="4" type="ORF">BKM31_00390</name>
</gene>
<dbReference type="Gene3D" id="1.20.120.450">
    <property type="entry name" value="dinb family like domain"/>
    <property type="match status" value="1"/>
</dbReference>
<dbReference type="OrthoDB" id="9811413at2"/>
<reference evidence="5" key="1">
    <citation type="journal article" date="2017" name="Med. Chem. Commun.">
        <title>Nonomuraea sp. ATCC 55076 harbours the largest actinomycete chromosome to date and the kistamicin biosynthetic gene cluster.</title>
        <authorList>
            <person name="Nazari B."/>
            <person name="Forneris C.C."/>
            <person name="Gibson M.I."/>
            <person name="Moon K."/>
            <person name="Schramma K.R."/>
            <person name="Seyedsayamdost M.R."/>
        </authorList>
    </citation>
    <scope>NUCLEOTIDE SEQUENCE [LARGE SCALE GENOMIC DNA]</scope>
    <source>
        <strain evidence="5">ATCC 55076</strain>
    </source>
</reference>
<dbReference type="AlphaFoldDB" id="A0A1U9ZQE8"/>
<name>A0A1U9ZQE8_9ACTN</name>
<evidence type="ECO:0008006" key="6">
    <source>
        <dbReference type="Google" id="ProtNLM"/>
    </source>
</evidence>
<dbReference type="KEGG" id="noa:BKM31_00390"/>
<evidence type="ECO:0000313" key="5">
    <source>
        <dbReference type="Proteomes" id="UP000190797"/>
    </source>
</evidence>
<dbReference type="GO" id="GO:0046872">
    <property type="term" value="F:metal ion binding"/>
    <property type="evidence" value="ECO:0007669"/>
    <property type="project" value="UniProtKB-KW"/>
</dbReference>
<feature type="binding site" evidence="3">
    <location>
        <position position="50"/>
    </location>
    <ligand>
        <name>a divalent metal cation</name>
        <dbReference type="ChEBI" id="CHEBI:60240"/>
    </ligand>
</feature>
<feature type="binding site" evidence="3">
    <location>
        <position position="127"/>
    </location>
    <ligand>
        <name>a divalent metal cation</name>
        <dbReference type="ChEBI" id="CHEBI:60240"/>
    </ligand>
</feature>
<evidence type="ECO:0000256" key="1">
    <source>
        <dbReference type="ARBA" id="ARBA00008635"/>
    </source>
</evidence>
<dbReference type="InterPro" id="IPR007837">
    <property type="entry name" value="DinB"/>
</dbReference>
<keyword evidence="5" id="KW-1185">Reference proteome</keyword>
<protein>
    <recommendedName>
        <fullName evidence="6">Damage-inducible protein DinB</fullName>
    </recommendedName>
</protein>
<comment type="similarity">
    <text evidence="1">Belongs to the DinB family.</text>
</comment>
<proteinExistence type="inferred from homology"/>
<evidence type="ECO:0000313" key="4">
    <source>
        <dbReference type="EMBL" id="AQZ60175.1"/>
    </source>
</evidence>
<accession>A0A1U9ZQE8</accession>
<dbReference type="InterPro" id="IPR034660">
    <property type="entry name" value="DinB/YfiT-like"/>
</dbReference>
<feature type="binding site" evidence="3">
    <location>
        <position position="131"/>
    </location>
    <ligand>
        <name>a divalent metal cation</name>
        <dbReference type="ChEBI" id="CHEBI:60240"/>
    </ligand>
</feature>
<evidence type="ECO:0000256" key="2">
    <source>
        <dbReference type="ARBA" id="ARBA00022723"/>
    </source>
</evidence>
<organism evidence="4 5">
    <name type="scientific">[Actinomadura] parvosata subsp. kistnae</name>
    <dbReference type="NCBI Taxonomy" id="1909395"/>
    <lineage>
        <taxon>Bacteria</taxon>
        <taxon>Bacillati</taxon>
        <taxon>Actinomycetota</taxon>
        <taxon>Actinomycetes</taxon>
        <taxon>Streptosporangiales</taxon>
        <taxon>Streptosporangiaceae</taxon>
        <taxon>Nonomuraea</taxon>
    </lineage>
</organism>
<dbReference type="Proteomes" id="UP000190797">
    <property type="component" value="Chromosome"/>
</dbReference>
<sequence length="165" mass="18566">MNEILLDAIRHNNWATKRLITFCQDQNLSADQLEVPGVGTFGGILATLRHIVGCDASYGARLADTDVSWLHTLDEADLQELHARASEVEQLWEDVLSKPIDVERIVVVDEGTREVRAGIFLAQALNHANHHREQICAILTGFGIQPPDIQAWEYAWTTGRIWDRT</sequence>
<keyword evidence="2 3" id="KW-0479">Metal-binding</keyword>
<dbReference type="SUPFAM" id="SSF109854">
    <property type="entry name" value="DinB/YfiT-like putative metalloenzymes"/>
    <property type="match status" value="1"/>
</dbReference>
<dbReference type="STRING" id="1909395.BKM31_00390"/>
<dbReference type="EMBL" id="CP017717">
    <property type="protein sequence ID" value="AQZ60175.1"/>
    <property type="molecule type" value="Genomic_DNA"/>
</dbReference>
<dbReference type="Pfam" id="PF05163">
    <property type="entry name" value="DinB"/>
    <property type="match status" value="1"/>
</dbReference>
<dbReference type="RefSeq" id="WP_080036234.1">
    <property type="nucleotide sequence ID" value="NZ_CP017717.1"/>
</dbReference>
<evidence type="ECO:0000256" key="3">
    <source>
        <dbReference type="PIRSR" id="PIRSR607837-1"/>
    </source>
</evidence>